<evidence type="ECO:0000256" key="1">
    <source>
        <dbReference type="SAM" id="Phobius"/>
    </source>
</evidence>
<dbReference type="PANTHER" id="PTHR40448:SF1">
    <property type="entry name" value="TWO-COMPONENT SENSOR HISTIDINE KINASE"/>
    <property type="match status" value="1"/>
</dbReference>
<accession>A0ABS3HX23</accession>
<dbReference type="InterPro" id="IPR036890">
    <property type="entry name" value="HATPase_C_sf"/>
</dbReference>
<gene>
    <name evidence="3" type="ORF">JZO71_01630</name>
</gene>
<feature type="domain" description="Sensor histidine kinase NatK-like C-terminal" evidence="2">
    <location>
        <begin position="331"/>
        <end position="433"/>
    </location>
</feature>
<evidence type="ECO:0000313" key="3">
    <source>
        <dbReference type="EMBL" id="MBO0481023.1"/>
    </source>
</evidence>
<feature type="transmembrane region" description="Helical" evidence="1">
    <location>
        <begin position="190"/>
        <end position="213"/>
    </location>
</feature>
<sequence length="436" mass="50809">MEKELIYSGAVILLNYLYMMLFFDKRVLTLRYFFNYLVAFLGAGALFFLLRIPVAFLGFYFIVLNLCLSLFLMHNFLISTLFTSFSYSIYHIVWYLTFYRYYQLSGLNLAYPFLAIDTRHFYLLLGAVLLIHLILMWGIDSLVKKYRLTSVLQQYKIPRKSYILFVFFFLFLFVIGALLFLLWQTEYYEVILLLLLVSHVVVLLFVSLTIFFITKNQLHQDLLAKQVQQTEHLAAENYQVQLFRHDYKNILMTIEIFLEQDDLAGLKKYFYQNLKGSTPKLSLTAHSPDLQNLQLLPLRGLLEQKLHLAQTQNIPVEVTVLNPIREVPVPLIDLVRCLGILLDNALDESRKLPEPKIILRFAENQAGISFSVANKAVDPQTIQLAKLTQKGYSTKGDDRGKGLYSLNKLVDSWEIAFFDIYLEDDYIYCDLTIGKE</sequence>
<dbReference type="Gene3D" id="3.30.565.10">
    <property type="entry name" value="Histidine kinase-like ATPase, C-terminal domain"/>
    <property type="match status" value="1"/>
</dbReference>
<feature type="transmembrane region" description="Helical" evidence="1">
    <location>
        <begin position="122"/>
        <end position="143"/>
    </location>
</feature>
<keyword evidence="1" id="KW-0472">Membrane</keyword>
<keyword evidence="1" id="KW-0812">Transmembrane</keyword>
<feature type="transmembrane region" description="Helical" evidence="1">
    <location>
        <begin position="163"/>
        <end position="184"/>
    </location>
</feature>
<dbReference type="Proteomes" id="UP000664832">
    <property type="component" value="Unassembled WGS sequence"/>
</dbReference>
<dbReference type="EMBL" id="JAFLWI010000002">
    <property type="protein sequence ID" value="MBO0481023.1"/>
    <property type="molecule type" value="Genomic_DNA"/>
</dbReference>
<organism evidence="3 4">
    <name type="scientific">Candidatus Enterococcus courvalinii</name>
    <dbReference type="NCBI Taxonomy" id="2815329"/>
    <lineage>
        <taxon>Bacteria</taxon>
        <taxon>Bacillati</taxon>
        <taxon>Bacillota</taxon>
        <taxon>Bacilli</taxon>
        <taxon>Lactobacillales</taxon>
        <taxon>Enterococcaceae</taxon>
        <taxon>Enterococcus</taxon>
    </lineage>
</organism>
<keyword evidence="1" id="KW-1133">Transmembrane helix</keyword>
<dbReference type="PANTHER" id="PTHR40448">
    <property type="entry name" value="TWO-COMPONENT SENSOR HISTIDINE KINASE"/>
    <property type="match status" value="1"/>
</dbReference>
<feature type="transmembrane region" description="Helical" evidence="1">
    <location>
        <begin position="56"/>
        <end position="78"/>
    </location>
</feature>
<dbReference type="RefSeq" id="WP_206897855.1">
    <property type="nucleotide sequence ID" value="NZ_JAFLWI010000002.1"/>
</dbReference>
<name>A0ABS3HX23_9ENTE</name>
<proteinExistence type="predicted"/>
<dbReference type="SUPFAM" id="SSF55874">
    <property type="entry name" value="ATPase domain of HSP90 chaperone/DNA topoisomerase II/histidine kinase"/>
    <property type="match status" value="1"/>
</dbReference>
<evidence type="ECO:0000259" key="2">
    <source>
        <dbReference type="Pfam" id="PF14501"/>
    </source>
</evidence>
<feature type="transmembrane region" description="Helical" evidence="1">
    <location>
        <begin position="30"/>
        <end position="50"/>
    </location>
</feature>
<protein>
    <submittedName>
        <fullName evidence="3">GHKL domain-containing protein</fullName>
    </submittedName>
</protein>
<feature type="transmembrane region" description="Helical" evidence="1">
    <location>
        <begin position="6"/>
        <end position="23"/>
    </location>
</feature>
<feature type="transmembrane region" description="Helical" evidence="1">
    <location>
        <begin position="85"/>
        <end position="102"/>
    </location>
</feature>
<dbReference type="Pfam" id="PF14501">
    <property type="entry name" value="HATPase_c_5"/>
    <property type="match status" value="1"/>
</dbReference>
<keyword evidence="4" id="KW-1185">Reference proteome</keyword>
<reference evidence="3 4" key="1">
    <citation type="submission" date="2021-03" db="EMBL/GenBank/DDBJ databases">
        <title>Enterococcal diversity collection.</title>
        <authorList>
            <person name="Gilmore M.S."/>
            <person name="Schwartzman J."/>
            <person name="Van Tyne D."/>
            <person name="Martin M."/>
            <person name="Earl A.M."/>
            <person name="Manson A.L."/>
            <person name="Straub T."/>
            <person name="Salamzade R."/>
            <person name="Saavedra J."/>
            <person name="Lebreton F."/>
            <person name="Prichula J."/>
            <person name="Schaufler K."/>
            <person name="Gaca A."/>
            <person name="Sgardioli B."/>
            <person name="Wagenaar J."/>
            <person name="Strong T."/>
        </authorList>
    </citation>
    <scope>NUCLEOTIDE SEQUENCE [LARGE SCALE GENOMIC DNA]</scope>
    <source>
        <strain evidence="3 4">MSG2901</strain>
    </source>
</reference>
<comment type="caution">
    <text evidence="3">The sequence shown here is derived from an EMBL/GenBank/DDBJ whole genome shotgun (WGS) entry which is preliminary data.</text>
</comment>
<dbReference type="InterPro" id="IPR032834">
    <property type="entry name" value="NatK-like_C"/>
</dbReference>
<evidence type="ECO:0000313" key="4">
    <source>
        <dbReference type="Proteomes" id="UP000664832"/>
    </source>
</evidence>